<organism evidence="2 3">
    <name type="scientific">Pleurodeles waltl</name>
    <name type="common">Iberian ribbed newt</name>
    <dbReference type="NCBI Taxonomy" id="8319"/>
    <lineage>
        <taxon>Eukaryota</taxon>
        <taxon>Metazoa</taxon>
        <taxon>Chordata</taxon>
        <taxon>Craniata</taxon>
        <taxon>Vertebrata</taxon>
        <taxon>Euteleostomi</taxon>
        <taxon>Amphibia</taxon>
        <taxon>Batrachia</taxon>
        <taxon>Caudata</taxon>
        <taxon>Salamandroidea</taxon>
        <taxon>Salamandridae</taxon>
        <taxon>Pleurodelinae</taxon>
        <taxon>Pleurodeles</taxon>
    </lineage>
</organism>
<name>A0AAV7TLK2_PLEWA</name>
<protein>
    <submittedName>
        <fullName evidence="2">Uncharacterized protein</fullName>
    </submittedName>
</protein>
<keyword evidence="3" id="KW-1185">Reference proteome</keyword>
<feature type="region of interest" description="Disordered" evidence="1">
    <location>
        <begin position="185"/>
        <end position="227"/>
    </location>
</feature>
<gene>
    <name evidence="2" type="ORF">NDU88_002549</name>
</gene>
<feature type="compositionally biased region" description="Polar residues" evidence="1">
    <location>
        <begin position="106"/>
        <end position="121"/>
    </location>
</feature>
<sequence>MLGVGCGVARSSAAALPTTSFPGGVPVPLHSPQGLLHSPSASLVPAALHGRGGEAALRNVSQLSRSTRCSRGPAVTGQRQQLTKGRVPKTTLHNNIHSYHEGNAQKGIQYSSTRDCSTPQPKRTGERAAHPTADRMLKDEEQLPDQVAAQARQVRLEDRDSIVRFLHRTATGSPEWAREYVRPHATGEEVDSQTSTERQNPTHVTNSPDTSTEINIPIRGTRAHRSH</sequence>
<accession>A0AAV7TLK2</accession>
<proteinExistence type="predicted"/>
<feature type="region of interest" description="Disordered" evidence="1">
    <location>
        <begin position="102"/>
        <end position="131"/>
    </location>
</feature>
<comment type="caution">
    <text evidence="2">The sequence shown here is derived from an EMBL/GenBank/DDBJ whole genome shotgun (WGS) entry which is preliminary data.</text>
</comment>
<dbReference type="EMBL" id="JANPWB010000006">
    <property type="protein sequence ID" value="KAJ1177290.1"/>
    <property type="molecule type" value="Genomic_DNA"/>
</dbReference>
<dbReference type="AlphaFoldDB" id="A0AAV7TLK2"/>
<feature type="compositionally biased region" description="Polar residues" evidence="1">
    <location>
        <begin position="192"/>
        <end position="214"/>
    </location>
</feature>
<evidence type="ECO:0000313" key="3">
    <source>
        <dbReference type="Proteomes" id="UP001066276"/>
    </source>
</evidence>
<evidence type="ECO:0000256" key="1">
    <source>
        <dbReference type="SAM" id="MobiDB-lite"/>
    </source>
</evidence>
<dbReference type="Proteomes" id="UP001066276">
    <property type="component" value="Chromosome 3_2"/>
</dbReference>
<reference evidence="2" key="1">
    <citation type="journal article" date="2022" name="bioRxiv">
        <title>Sequencing and chromosome-scale assembly of the giantPleurodeles waltlgenome.</title>
        <authorList>
            <person name="Brown T."/>
            <person name="Elewa A."/>
            <person name="Iarovenko S."/>
            <person name="Subramanian E."/>
            <person name="Araus A.J."/>
            <person name="Petzold A."/>
            <person name="Susuki M."/>
            <person name="Suzuki K.-i.T."/>
            <person name="Hayashi T."/>
            <person name="Toyoda A."/>
            <person name="Oliveira C."/>
            <person name="Osipova E."/>
            <person name="Leigh N.D."/>
            <person name="Simon A."/>
            <person name="Yun M.H."/>
        </authorList>
    </citation>
    <scope>NUCLEOTIDE SEQUENCE</scope>
    <source>
        <strain evidence="2">20211129_DDA</strain>
        <tissue evidence="2">Liver</tissue>
    </source>
</reference>
<evidence type="ECO:0000313" key="2">
    <source>
        <dbReference type="EMBL" id="KAJ1177290.1"/>
    </source>
</evidence>